<dbReference type="InterPro" id="IPR023170">
    <property type="entry name" value="HhH_base_excis_C"/>
</dbReference>
<dbReference type="InterPro" id="IPR011257">
    <property type="entry name" value="DNA_glycosylase"/>
</dbReference>
<evidence type="ECO:0000256" key="1">
    <source>
        <dbReference type="ARBA" id="ARBA00010679"/>
    </source>
</evidence>
<evidence type="ECO:0000256" key="4">
    <source>
        <dbReference type="ARBA" id="ARBA00022801"/>
    </source>
</evidence>
<dbReference type="InterPro" id="IPR052054">
    <property type="entry name" value="Oxidative_DNA_repair_enzyme"/>
</dbReference>
<feature type="compositionally biased region" description="Acidic residues" evidence="10">
    <location>
        <begin position="454"/>
        <end position="467"/>
    </location>
</feature>
<dbReference type="Gene3D" id="3.30.310.40">
    <property type="match status" value="1"/>
</dbReference>
<dbReference type="EC" id="4.2.99.18" evidence="2"/>
<keyword evidence="7" id="KW-0511">Multifunctional enzyme</keyword>
<dbReference type="CDD" id="cd00056">
    <property type="entry name" value="ENDO3c"/>
    <property type="match status" value="1"/>
</dbReference>
<feature type="region of interest" description="Disordered" evidence="10">
    <location>
        <begin position="200"/>
        <end position="225"/>
    </location>
</feature>
<evidence type="ECO:0000256" key="3">
    <source>
        <dbReference type="ARBA" id="ARBA00022763"/>
    </source>
</evidence>
<protein>
    <recommendedName>
        <fullName evidence="2">DNA-(apurinic or apyrimidinic site) lyase</fullName>
        <ecNumber evidence="2">4.2.99.18</ecNumber>
    </recommendedName>
</protein>
<evidence type="ECO:0000256" key="5">
    <source>
        <dbReference type="ARBA" id="ARBA00023204"/>
    </source>
</evidence>
<dbReference type="SUPFAM" id="SSF48150">
    <property type="entry name" value="DNA-glycosylase"/>
    <property type="match status" value="1"/>
</dbReference>
<dbReference type="STRING" id="1054147.F4PN46"/>
<comment type="catalytic activity">
    <reaction evidence="9">
        <text>2'-deoxyribonucleotide-(2'-deoxyribose 5'-phosphate)-2'-deoxyribonucleotide-DNA = a 3'-end 2'-deoxyribonucleotide-(2,3-dehydro-2,3-deoxyribose 5'-phosphate)-DNA + a 5'-end 5'-phospho-2'-deoxyribonucleoside-DNA + H(+)</text>
        <dbReference type="Rhea" id="RHEA:66592"/>
        <dbReference type="Rhea" id="RHEA-COMP:13180"/>
        <dbReference type="Rhea" id="RHEA-COMP:16897"/>
        <dbReference type="Rhea" id="RHEA-COMP:17067"/>
        <dbReference type="ChEBI" id="CHEBI:15378"/>
        <dbReference type="ChEBI" id="CHEBI:136412"/>
        <dbReference type="ChEBI" id="CHEBI:157695"/>
        <dbReference type="ChEBI" id="CHEBI:167181"/>
        <dbReference type="EC" id="4.2.99.18"/>
    </reaction>
</comment>
<dbReference type="OMA" id="ITKMCHS"/>
<keyword evidence="13" id="KW-1185">Reference proteome</keyword>
<evidence type="ECO:0000259" key="11">
    <source>
        <dbReference type="SMART" id="SM00478"/>
    </source>
</evidence>
<dbReference type="KEGG" id="dfa:DFA_05870"/>
<keyword evidence="6" id="KW-0456">Lyase</keyword>
<evidence type="ECO:0000313" key="13">
    <source>
        <dbReference type="Proteomes" id="UP000007797"/>
    </source>
</evidence>
<dbReference type="Pfam" id="PF00730">
    <property type="entry name" value="HhH-GPD"/>
    <property type="match status" value="1"/>
</dbReference>
<dbReference type="GeneID" id="14875208"/>
<keyword evidence="4" id="KW-0378">Hydrolase</keyword>
<evidence type="ECO:0000256" key="7">
    <source>
        <dbReference type="ARBA" id="ARBA00023268"/>
    </source>
</evidence>
<evidence type="ECO:0000256" key="6">
    <source>
        <dbReference type="ARBA" id="ARBA00023239"/>
    </source>
</evidence>
<dbReference type="AlphaFoldDB" id="F4PN46"/>
<feature type="compositionally biased region" description="Basic and acidic residues" evidence="10">
    <location>
        <begin position="441"/>
        <end position="453"/>
    </location>
</feature>
<dbReference type="GO" id="GO:0006285">
    <property type="term" value="P:base-excision repair, AP site formation"/>
    <property type="evidence" value="ECO:0007669"/>
    <property type="project" value="TreeGrafter"/>
</dbReference>
<evidence type="ECO:0000256" key="2">
    <source>
        <dbReference type="ARBA" id="ARBA00012720"/>
    </source>
</evidence>
<dbReference type="GO" id="GO:0005634">
    <property type="term" value="C:nucleus"/>
    <property type="evidence" value="ECO:0007669"/>
    <property type="project" value="TreeGrafter"/>
</dbReference>
<dbReference type="Proteomes" id="UP000007797">
    <property type="component" value="Unassembled WGS sequence"/>
</dbReference>
<proteinExistence type="inferred from homology"/>
<evidence type="ECO:0000256" key="9">
    <source>
        <dbReference type="ARBA" id="ARBA00044632"/>
    </source>
</evidence>
<comment type="similarity">
    <text evidence="1">Belongs to the type-1 OGG1 family.</text>
</comment>
<dbReference type="GO" id="GO:0140078">
    <property type="term" value="F:class I DNA-(apurinic or apyrimidinic site) endonuclease activity"/>
    <property type="evidence" value="ECO:0007669"/>
    <property type="project" value="UniProtKB-EC"/>
</dbReference>
<evidence type="ECO:0000256" key="10">
    <source>
        <dbReference type="SAM" id="MobiDB-lite"/>
    </source>
</evidence>
<dbReference type="PANTHER" id="PTHR10242">
    <property type="entry name" value="8-OXOGUANINE DNA GLYCOSYLASE"/>
    <property type="match status" value="1"/>
</dbReference>
<keyword evidence="3" id="KW-0227">DNA damage</keyword>
<keyword evidence="8" id="KW-0326">Glycosidase</keyword>
<feature type="compositionally biased region" description="Basic and acidic residues" evidence="10">
    <location>
        <begin position="200"/>
        <end position="211"/>
    </location>
</feature>
<dbReference type="Gene3D" id="1.10.1670.10">
    <property type="entry name" value="Helix-hairpin-Helix base-excision DNA repair enzymes (C-terminal)"/>
    <property type="match status" value="1"/>
</dbReference>
<feature type="domain" description="HhH-GPD" evidence="11">
    <location>
        <begin position="259"/>
        <end position="430"/>
    </location>
</feature>
<dbReference type="InterPro" id="IPR012904">
    <property type="entry name" value="OGG_N"/>
</dbReference>
<dbReference type="InterPro" id="IPR003265">
    <property type="entry name" value="HhH-GPD_domain"/>
</dbReference>
<dbReference type="OrthoDB" id="238681at2759"/>
<feature type="region of interest" description="Disordered" evidence="10">
    <location>
        <begin position="441"/>
        <end position="477"/>
    </location>
</feature>
<dbReference type="SMART" id="SM00478">
    <property type="entry name" value="ENDO3c"/>
    <property type="match status" value="1"/>
</dbReference>
<evidence type="ECO:0000256" key="8">
    <source>
        <dbReference type="ARBA" id="ARBA00023295"/>
    </source>
</evidence>
<dbReference type="Gene3D" id="1.10.340.30">
    <property type="entry name" value="Hypothetical protein, domain 2"/>
    <property type="match status" value="1"/>
</dbReference>
<evidence type="ECO:0000313" key="12">
    <source>
        <dbReference type="EMBL" id="EGG23736.1"/>
    </source>
</evidence>
<dbReference type="GO" id="GO:0006289">
    <property type="term" value="P:nucleotide-excision repair"/>
    <property type="evidence" value="ECO:0007669"/>
    <property type="project" value="InterPro"/>
</dbReference>
<dbReference type="GO" id="GO:0003684">
    <property type="term" value="F:damaged DNA binding"/>
    <property type="evidence" value="ECO:0007669"/>
    <property type="project" value="InterPro"/>
</dbReference>
<dbReference type="GO" id="GO:0034039">
    <property type="term" value="F:8-oxo-7,8-dihydroguanine DNA N-glycosylase activity"/>
    <property type="evidence" value="ECO:0007669"/>
    <property type="project" value="TreeGrafter"/>
</dbReference>
<gene>
    <name evidence="12" type="primary">ogg1</name>
    <name evidence="12" type="ORF">DFA_05870</name>
</gene>
<name>F4PN46_CACFS</name>
<dbReference type="EMBL" id="GL883008">
    <property type="protein sequence ID" value="EGG23736.1"/>
    <property type="molecule type" value="Genomic_DNA"/>
</dbReference>
<accession>F4PN46</accession>
<organism evidence="12 13">
    <name type="scientific">Cavenderia fasciculata</name>
    <name type="common">Slime mold</name>
    <name type="synonym">Dictyostelium fasciculatum</name>
    <dbReference type="NCBI Taxonomy" id="261658"/>
    <lineage>
        <taxon>Eukaryota</taxon>
        <taxon>Amoebozoa</taxon>
        <taxon>Evosea</taxon>
        <taxon>Eumycetozoa</taxon>
        <taxon>Dictyostelia</taxon>
        <taxon>Acytosteliales</taxon>
        <taxon>Cavenderiaceae</taxon>
        <taxon>Cavenderia</taxon>
    </lineage>
</organism>
<dbReference type="Pfam" id="PF07934">
    <property type="entry name" value="OGG_N"/>
    <property type="match status" value="1"/>
</dbReference>
<dbReference type="RefSeq" id="XP_004361587.1">
    <property type="nucleotide sequence ID" value="XM_004361530.1"/>
</dbReference>
<sequence length="477" mass="55871">MLLPVWDRAERVVSSLFKERNHCVKNETGLGRMCDDDDHHNHCNDRLMINVLNRSLRYYSTTVSRTTTTTSHLKVSFIMSQKEQEQEQWESIELINNTLNLRKTLLSGQSFVWRRTKPSASAADQDINTDNERWLGVIGKHAVQLQRRDTYLDYQFIDSNNRINFNNTSIGPDERRSIINDYFNLKYHLPLLFETWSNGETKETNESKEDKENEQDEEEEDKDASLHSLNKEFIRVSPSFIGLRLLRQYPLDCLFSFICSQNNNITRITKMVNSLCETYGDHITTFQGHRLCSFPTLEQLLTIKESSLNDLGFGYRSKFIVKAAQQVKEKGGLQWLQSLRTSNHEHSHKELISLMGVGQKVADCVCLFSLDKFDIVPIDTHIWTISKKHFPSLKNKSLTQKVYQDIRVLWKDRFGDHTGWAHTILFANSIKSNKVKDNVKVKDKKVEKRKDKEENEEEDIEEEEEEEELKRDKKKKK</sequence>
<feature type="compositionally biased region" description="Acidic residues" evidence="10">
    <location>
        <begin position="212"/>
        <end position="222"/>
    </location>
</feature>
<dbReference type="PANTHER" id="PTHR10242:SF2">
    <property type="entry name" value="N-GLYCOSYLASE_DNA LYASE"/>
    <property type="match status" value="1"/>
</dbReference>
<dbReference type="SUPFAM" id="SSF55945">
    <property type="entry name" value="TATA-box binding protein-like"/>
    <property type="match status" value="1"/>
</dbReference>
<reference evidence="13" key="1">
    <citation type="journal article" date="2011" name="Genome Res.">
        <title>Phylogeny-wide analysis of social amoeba genomes highlights ancient origins for complex intercellular communication.</title>
        <authorList>
            <person name="Heidel A.J."/>
            <person name="Lawal H.M."/>
            <person name="Felder M."/>
            <person name="Schilde C."/>
            <person name="Helps N.R."/>
            <person name="Tunggal B."/>
            <person name="Rivero F."/>
            <person name="John U."/>
            <person name="Schleicher M."/>
            <person name="Eichinger L."/>
            <person name="Platzer M."/>
            <person name="Noegel A.A."/>
            <person name="Schaap P."/>
            <person name="Gloeckner G."/>
        </authorList>
    </citation>
    <scope>NUCLEOTIDE SEQUENCE [LARGE SCALE GENOMIC DNA]</scope>
    <source>
        <strain evidence="13">SH3</strain>
    </source>
</reference>
<keyword evidence="5" id="KW-0234">DNA repair</keyword>